<dbReference type="GO" id="GO:0046332">
    <property type="term" value="F:SMAD binding"/>
    <property type="evidence" value="ECO:0000318"/>
    <property type="project" value="GO_Central"/>
</dbReference>
<evidence type="ECO:0000256" key="8">
    <source>
        <dbReference type="ARBA" id="ARBA00022741"/>
    </source>
</evidence>
<dbReference type="SUPFAM" id="SSF56112">
    <property type="entry name" value="Protein kinase-like (PK-like)"/>
    <property type="match status" value="1"/>
</dbReference>
<dbReference type="InterPro" id="IPR017441">
    <property type="entry name" value="Protein_kinase_ATP_BS"/>
</dbReference>
<dbReference type="GO" id="GO:0006950">
    <property type="term" value="P:response to stress"/>
    <property type="evidence" value="ECO:0007669"/>
    <property type="project" value="UniProtKB-ARBA"/>
</dbReference>
<evidence type="ECO:0000256" key="6">
    <source>
        <dbReference type="ARBA" id="ARBA00022692"/>
    </source>
</evidence>
<evidence type="ECO:0000256" key="5">
    <source>
        <dbReference type="ARBA" id="ARBA00022679"/>
    </source>
</evidence>
<dbReference type="GO" id="GO:0005524">
    <property type="term" value="F:ATP binding"/>
    <property type="evidence" value="ECO:0007669"/>
    <property type="project" value="UniProtKB-UniRule"/>
</dbReference>
<proteinExistence type="inferred from homology"/>
<protein>
    <recommendedName>
        <fullName evidence="3">receptor protein serine/threonine kinase</fullName>
        <ecNumber evidence="3">2.7.11.30</ecNumber>
    </recommendedName>
</protein>
<dbReference type="InterPro" id="IPR000719">
    <property type="entry name" value="Prot_kinase_dom"/>
</dbReference>
<dbReference type="PROSITE" id="PS00108">
    <property type="entry name" value="PROTEIN_KINASE_ST"/>
    <property type="match status" value="1"/>
</dbReference>
<keyword evidence="13" id="KW-0675">Receptor</keyword>
<keyword evidence="4" id="KW-0723">Serine/threonine-protein kinase</keyword>
<keyword evidence="10" id="KW-0067">ATP-binding</keyword>
<dbReference type="PANTHER" id="PTHR23255">
    <property type="entry name" value="TRANSFORMING GROWTH FACTOR-BETA RECEPTOR TYPE I AND II"/>
    <property type="match status" value="1"/>
</dbReference>
<reference evidence="15" key="1">
    <citation type="journal article" date="2008" name="Nat. Genet.">
        <title>The Pristionchus pacificus genome provides a unique perspective on nematode lifestyle and parasitism.</title>
        <authorList>
            <person name="Dieterich C."/>
            <person name="Clifton S.W."/>
            <person name="Schuster L.N."/>
            <person name="Chinwalla A."/>
            <person name="Delehaunty K."/>
            <person name="Dinkelacker I."/>
            <person name="Fulton L."/>
            <person name="Fulton R."/>
            <person name="Godfrey J."/>
            <person name="Minx P."/>
            <person name="Mitreva M."/>
            <person name="Roeseler W."/>
            <person name="Tian H."/>
            <person name="Witte H."/>
            <person name="Yang S.P."/>
            <person name="Wilson R.K."/>
            <person name="Sommer R.J."/>
        </authorList>
    </citation>
    <scope>NUCLEOTIDE SEQUENCE [LARGE SCALE GENOMIC DNA]</scope>
    <source>
        <strain evidence="15">PS312</strain>
    </source>
</reference>
<dbReference type="GO" id="GO:0071363">
    <property type="term" value="P:cellular response to growth factor stimulus"/>
    <property type="evidence" value="ECO:0000318"/>
    <property type="project" value="GO_Central"/>
</dbReference>
<evidence type="ECO:0000256" key="11">
    <source>
        <dbReference type="ARBA" id="ARBA00022989"/>
    </source>
</evidence>
<evidence type="ECO:0000256" key="12">
    <source>
        <dbReference type="ARBA" id="ARBA00023136"/>
    </source>
</evidence>
<keyword evidence="9" id="KW-0418">Kinase</keyword>
<dbReference type="Gene3D" id="1.10.510.10">
    <property type="entry name" value="Transferase(Phosphotransferase) domain 1"/>
    <property type="match status" value="1"/>
</dbReference>
<dbReference type="EnsemblMetazoa" id="PPA07267.1">
    <property type="protein sequence ID" value="PPA07267.1"/>
    <property type="gene ID" value="WBGene00096821"/>
</dbReference>
<keyword evidence="8" id="KW-0547">Nucleotide-binding</keyword>
<evidence type="ECO:0000256" key="9">
    <source>
        <dbReference type="ARBA" id="ARBA00022777"/>
    </source>
</evidence>
<dbReference type="Pfam" id="PF07714">
    <property type="entry name" value="PK_Tyr_Ser-Thr"/>
    <property type="match status" value="1"/>
</dbReference>
<accession>A0A2A6CC20</accession>
<keyword evidence="5" id="KW-0808">Transferase</keyword>
<dbReference type="GO" id="GO:0005886">
    <property type="term" value="C:plasma membrane"/>
    <property type="evidence" value="ECO:0000318"/>
    <property type="project" value="GO_Central"/>
</dbReference>
<keyword evidence="6" id="KW-0812">Transmembrane</keyword>
<gene>
    <name evidence="14" type="primary">WBGene00096821</name>
</gene>
<keyword evidence="15" id="KW-1185">Reference proteome</keyword>
<dbReference type="PROSITE" id="PS50011">
    <property type="entry name" value="PROTEIN_KINASE_DOM"/>
    <property type="match status" value="1"/>
</dbReference>
<dbReference type="OrthoDB" id="69842at2759"/>
<keyword evidence="11" id="KW-1133">Transmembrane helix</keyword>
<dbReference type="AlphaFoldDB" id="A0A2A6CC20"/>
<evidence type="ECO:0000256" key="7">
    <source>
        <dbReference type="ARBA" id="ARBA00022729"/>
    </source>
</evidence>
<evidence type="ECO:0000256" key="13">
    <source>
        <dbReference type="ARBA" id="ARBA00023170"/>
    </source>
</evidence>
<keyword evidence="12" id="KW-0472">Membrane</keyword>
<evidence type="ECO:0000313" key="14">
    <source>
        <dbReference type="EnsemblMetazoa" id="PPA07267.1"/>
    </source>
</evidence>
<evidence type="ECO:0000256" key="1">
    <source>
        <dbReference type="ARBA" id="ARBA00004479"/>
    </source>
</evidence>
<dbReference type="Gene3D" id="3.30.200.20">
    <property type="entry name" value="Phosphorylase Kinase, domain 1"/>
    <property type="match status" value="1"/>
</dbReference>
<keyword evidence="7" id="KW-0732">Signal</keyword>
<dbReference type="GO" id="GO:0005025">
    <property type="term" value="F:transforming growth factor beta receptor activity, type I"/>
    <property type="evidence" value="ECO:0000318"/>
    <property type="project" value="GO_Central"/>
</dbReference>
<dbReference type="GO" id="GO:0009953">
    <property type="term" value="P:dorsal/ventral pattern formation"/>
    <property type="evidence" value="ECO:0000318"/>
    <property type="project" value="GO_Central"/>
</dbReference>
<dbReference type="GO" id="GO:0030509">
    <property type="term" value="P:BMP signaling pathway"/>
    <property type="evidence" value="ECO:0000318"/>
    <property type="project" value="GO_Central"/>
</dbReference>
<dbReference type="SMART" id="SM00220">
    <property type="entry name" value="S_TKc"/>
    <property type="match status" value="1"/>
</dbReference>
<name>A0A2A6CC20_PRIPA</name>
<dbReference type="InterPro" id="IPR000333">
    <property type="entry name" value="TGFB_receptor"/>
</dbReference>
<comment type="subcellular location">
    <subcellularLocation>
        <location evidence="1">Membrane</location>
        <topology evidence="1">Single-pass type I membrane protein</topology>
    </subcellularLocation>
</comment>
<evidence type="ECO:0000256" key="3">
    <source>
        <dbReference type="ARBA" id="ARBA00012401"/>
    </source>
</evidence>
<dbReference type="Proteomes" id="UP000005239">
    <property type="component" value="Unassembled WGS sequence"/>
</dbReference>
<comment type="similarity">
    <text evidence="2">Belongs to the protein kinase superfamily. TKL Ser/Thr protein kinase family. TGFB receptor subfamily.</text>
</comment>
<dbReference type="InterPro" id="IPR011009">
    <property type="entry name" value="Kinase-like_dom_sf"/>
</dbReference>
<evidence type="ECO:0000256" key="2">
    <source>
        <dbReference type="ARBA" id="ARBA00009605"/>
    </source>
</evidence>
<organism evidence="14 15">
    <name type="scientific">Pristionchus pacificus</name>
    <name type="common">Parasitic nematode worm</name>
    <dbReference type="NCBI Taxonomy" id="54126"/>
    <lineage>
        <taxon>Eukaryota</taxon>
        <taxon>Metazoa</taxon>
        <taxon>Ecdysozoa</taxon>
        <taxon>Nematoda</taxon>
        <taxon>Chromadorea</taxon>
        <taxon>Rhabditida</taxon>
        <taxon>Rhabditina</taxon>
        <taxon>Diplogasteromorpha</taxon>
        <taxon>Diplogasteroidea</taxon>
        <taxon>Neodiplogasteridae</taxon>
        <taxon>Pristionchus</taxon>
    </lineage>
</organism>
<dbReference type="EC" id="2.7.11.30" evidence="3"/>
<dbReference type="GO" id="GO:0030154">
    <property type="term" value="P:cell differentiation"/>
    <property type="evidence" value="ECO:0000318"/>
    <property type="project" value="GO_Central"/>
</dbReference>
<evidence type="ECO:0000256" key="10">
    <source>
        <dbReference type="ARBA" id="ARBA00022840"/>
    </source>
</evidence>
<reference evidence="14" key="2">
    <citation type="submission" date="2022-06" db="UniProtKB">
        <authorList>
            <consortium name="EnsemblMetazoa"/>
        </authorList>
    </citation>
    <scope>IDENTIFICATION</scope>
    <source>
        <strain evidence="14">PS312</strain>
    </source>
</reference>
<dbReference type="GO" id="GO:0070724">
    <property type="term" value="C:BMP receptor complex"/>
    <property type="evidence" value="ECO:0000318"/>
    <property type="project" value="GO_Central"/>
</dbReference>
<accession>A0A8R1U625</accession>
<sequence length="727" mass="82211">MFTHNVFHSIPREFIHSIRGMRRLLIPLLLFFVFSSEGKPFDDDENLFANLNKTLLEISQTPVKELTLDELSAAMGKHIPPEHRDAAEELLQYRDDRPIGALMSNLQTYGTYTKEMAEEFSRGAMRALLDKSYMLPSSKKLGPGDHLCRCNQRQCATISNELYAIFGPEMASFCRVDKYGFCMQSTTRTANNTNQLDLYCAYSYATDHQKSVHDTNEHTHRHNCESTKTEGKKCCKGSMCNDVPLPTMDPLETTMEAQIRELSESVSTWKVVSSLLGVLNVILALAFAFVVALLCKFDLEELKKKLAAVLSIHATKPDDSTCKTHSRYFNHDAADRASTTNSETPLIHSTMGDTTFSMGSNRTKMTFVEETTVGLQSGIGGTQVAQKSLSAFVRPIGQLGQIQPGQNQLGQGTFGRVFLAVWRGGEKIAVKKFNHNLKDSFEQEVEILKSGMMSNSNIIRWVGEDTFYSGNDLEHWILMEYHANGSLYDYMQKNTASPTFSKHIHFLITLSESTLLNMIRGIANGVSFLHSEFEWIKGKNGKNIMAHRDLKTKNILVKSDLTCVIADFGMAVINKEDGVKLPTGKIQSGTVRYLSPEVLTNTIKNDIEHYKMSDMYSFGLIVWECTRRTDAVVQNVWKPAHSMEESLAYYDCVPREPTQEDMIDAVVSKGFRPKFHDYWKHNLVFWCMERLIVECWQTDPTTRISAFNVKGTIDKVATEYNIKLPTD</sequence>
<evidence type="ECO:0000313" key="15">
    <source>
        <dbReference type="Proteomes" id="UP000005239"/>
    </source>
</evidence>
<dbReference type="PANTHER" id="PTHR23255:SF72">
    <property type="entry name" value="RECEPTOR PROTEIN SERINE_THREONINE KINASE"/>
    <property type="match status" value="1"/>
</dbReference>
<dbReference type="PROSITE" id="PS00107">
    <property type="entry name" value="PROTEIN_KINASE_ATP"/>
    <property type="match status" value="1"/>
</dbReference>
<dbReference type="InterPro" id="IPR008271">
    <property type="entry name" value="Ser/Thr_kinase_AS"/>
</dbReference>
<dbReference type="InterPro" id="IPR001245">
    <property type="entry name" value="Ser-Thr/Tyr_kinase_cat_dom"/>
</dbReference>
<evidence type="ECO:0000256" key="4">
    <source>
        <dbReference type="ARBA" id="ARBA00022527"/>
    </source>
</evidence>